<organism evidence="2 3">
    <name type="scientific">Funneliformis mosseae</name>
    <name type="common">Endomycorrhizal fungus</name>
    <name type="synonym">Glomus mosseae</name>
    <dbReference type="NCBI Taxonomy" id="27381"/>
    <lineage>
        <taxon>Eukaryota</taxon>
        <taxon>Fungi</taxon>
        <taxon>Fungi incertae sedis</taxon>
        <taxon>Mucoromycota</taxon>
        <taxon>Glomeromycotina</taxon>
        <taxon>Glomeromycetes</taxon>
        <taxon>Glomerales</taxon>
        <taxon>Glomeraceae</taxon>
        <taxon>Funneliformis</taxon>
    </lineage>
</organism>
<evidence type="ECO:0000313" key="3">
    <source>
        <dbReference type="Proteomes" id="UP000789375"/>
    </source>
</evidence>
<dbReference type="AlphaFoldDB" id="A0A9N9I3B4"/>
<proteinExistence type="predicted"/>
<keyword evidence="3" id="KW-1185">Reference proteome</keyword>
<accession>A0A9N9I3B4</accession>
<feature type="non-terminal residue" evidence="2">
    <location>
        <position position="94"/>
    </location>
</feature>
<evidence type="ECO:0000313" key="2">
    <source>
        <dbReference type="EMBL" id="CAG8717563.1"/>
    </source>
</evidence>
<evidence type="ECO:0000256" key="1">
    <source>
        <dbReference type="SAM" id="Phobius"/>
    </source>
</evidence>
<gene>
    <name evidence="2" type="ORF">FMOSSE_LOCUS14749</name>
</gene>
<reference evidence="2" key="1">
    <citation type="submission" date="2021-06" db="EMBL/GenBank/DDBJ databases">
        <authorList>
            <person name="Kallberg Y."/>
            <person name="Tangrot J."/>
            <person name="Rosling A."/>
        </authorList>
    </citation>
    <scope>NUCLEOTIDE SEQUENCE</scope>
    <source>
        <strain evidence="2">87-6 pot B 2015</strain>
    </source>
</reference>
<dbReference type="Proteomes" id="UP000789375">
    <property type="component" value="Unassembled WGS sequence"/>
</dbReference>
<feature type="non-terminal residue" evidence="2">
    <location>
        <position position="1"/>
    </location>
</feature>
<keyword evidence="1" id="KW-1133">Transmembrane helix</keyword>
<feature type="transmembrane region" description="Helical" evidence="1">
    <location>
        <begin position="20"/>
        <end position="42"/>
    </location>
</feature>
<protein>
    <submittedName>
        <fullName evidence="2">4153_t:CDS:1</fullName>
    </submittedName>
</protein>
<keyword evidence="1" id="KW-0812">Transmembrane</keyword>
<sequence length="94" mass="10738">TKYSKPSTKYTAHDNVTEHYTIIVGFSTLNHTILVYLITYLATHHTDIACMATGMTYYQISIPAKLPFNVIPGGFPVGTPNYFKLDLWELQYYL</sequence>
<comment type="caution">
    <text evidence="2">The sequence shown here is derived from an EMBL/GenBank/DDBJ whole genome shotgun (WGS) entry which is preliminary data.</text>
</comment>
<name>A0A9N9I3B4_FUNMO</name>
<dbReference type="EMBL" id="CAJVPP010012408">
    <property type="protein sequence ID" value="CAG8717563.1"/>
    <property type="molecule type" value="Genomic_DNA"/>
</dbReference>
<keyword evidence="1" id="KW-0472">Membrane</keyword>